<dbReference type="Proteomes" id="UP001430848">
    <property type="component" value="Unassembled WGS sequence"/>
</dbReference>
<keyword evidence="1" id="KW-0040">ANK repeat</keyword>
<evidence type="ECO:0000256" key="1">
    <source>
        <dbReference type="PROSITE-ProRule" id="PRU00023"/>
    </source>
</evidence>
<dbReference type="SMART" id="SM00248">
    <property type="entry name" value="ANK"/>
    <property type="match status" value="5"/>
</dbReference>
<dbReference type="Gene3D" id="1.25.40.20">
    <property type="entry name" value="Ankyrin repeat-containing domain"/>
    <property type="match status" value="2"/>
</dbReference>
<proteinExistence type="predicted"/>
<evidence type="ECO:0000313" key="2">
    <source>
        <dbReference type="EMBL" id="KAK7727176.1"/>
    </source>
</evidence>
<evidence type="ECO:0008006" key="4">
    <source>
        <dbReference type="Google" id="ProtNLM"/>
    </source>
</evidence>
<dbReference type="PANTHER" id="PTHR24118:SF99">
    <property type="entry name" value="POTE ANKYRIN DOMAIN FAMILY MEMBER 3C-RELATED"/>
    <property type="match status" value="1"/>
</dbReference>
<accession>A0ABR1P5S3</accession>
<sequence>MTSNSSKTARHEKLIGAIENGKIELVADMLKRYDRILHEEPGELALHCAARHGHVKLVELILAHGANIEADDEHGRTAMVKAVMADNALEVVDVLLKNGAPAVSDPPRNRDTEWKTPMWLAAEMKKFEVVKKLLQVDKKTLSWVVRNCKRTDGPSSKDVVAAKTILEYKKSAAKDLLTLNKEGQTPVVRAAESMHSELVPLLLERQDPIPISKIKTTGWQSLHWAARYGRLDIVRLMVTQGADVFAKDSEGHLPADIARHTKPESIEMLEWLSPPKVDVYEDQHLAPDLTRPRADIAVNDMCKNALVHVVGLYPTCVIQKSEFSVYNFLYEYGPERIMTAVSAAKRIDEPLDFSADAMDPNEDARDLRQAINDHMVQEKDRLPRELGVHAVIMPILGVCVRKTVEWGFGPNKERLLSAFGKTIAQAEVAEVRLFDEFETHLQSYDNPLPKDKRQFNGGILPEIKLLKEIKDVLDELSIIETVFRSQRLVIQDAINFFRRMHSLDSDFAEFGNYYEAFSKLDVAVTELDKLKDAAKQTHANI</sequence>
<dbReference type="PRINTS" id="PR01415">
    <property type="entry name" value="ANKYRIN"/>
</dbReference>
<name>A0ABR1P5S3_DIAER</name>
<dbReference type="PROSITE" id="PS50088">
    <property type="entry name" value="ANK_REPEAT"/>
    <property type="match status" value="2"/>
</dbReference>
<feature type="repeat" description="ANK" evidence="1">
    <location>
        <begin position="41"/>
        <end position="73"/>
    </location>
</feature>
<protein>
    <recommendedName>
        <fullName evidence="4">Ankyrin repeat protein</fullName>
    </recommendedName>
</protein>
<dbReference type="PANTHER" id="PTHR24118">
    <property type="entry name" value="POTE ANKYRIN DOMAIN"/>
    <property type="match status" value="1"/>
</dbReference>
<dbReference type="InterPro" id="IPR002110">
    <property type="entry name" value="Ankyrin_rpt"/>
</dbReference>
<dbReference type="SUPFAM" id="SSF48403">
    <property type="entry name" value="Ankyrin repeat"/>
    <property type="match status" value="1"/>
</dbReference>
<gene>
    <name evidence="2" type="ORF">SLS63_007227</name>
</gene>
<comment type="caution">
    <text evidence="2">The sequence shown here is derived from an EMBL/GenBank/DDBJ whole genome shotgun (WGS) entry which is preliminary data.</text>
</comment>
<dbReference type="Pfam" id="PF12796">
    <property type="entry name" value="Ank_2"/>
    <property type="match status" value="2"/>
</dbReference>
<dbReference type="EMBL" id="JAKNSF020000039">
    <property type="protein sequence ID" value="KAK7727176.1"/>
    <property type="molecule type" value="Genomic_DNA"/>
</dbReference>
<feature type="repeat" description="ANK" evidence="1">
    <location>
        <begin position="217"/>
        <end position="249"/>
    </location>
</feature>
<dbReference type="InterPro" id="IPR036770">
    <property type="entry name" value="Ankyrin_rpt-contain_sf"/>
</dbReference>
<dbReference type="PROSITE" id="PS50297">
    <property type="entry name" value="ANK_REP_REGION"/>
    <property type="match status" value="2"/>
</dbReference>
<organism evidence="2 3">
    <name type="scientific">Diaporthe eres</name>
    <name type="common">Phomopsis oblonga</name>
    <dbReference type="NCBI Taxonomy" id="83184"/>
    <lineage>
        <taxon>Eukaryota</taxon>
        <taxon>Fungi</taxon>
        <taxon>Dikarya</taxon>
        <taxon>Ascomycota</taxon>
        <taxon>Pezizomycotina</taxon>
        <taxon>Sordariomycetes</taxon>
        <taxon>Sordariomycetidae</taxon>
        <taxon>Diaporthales</taxon>
        <taxon>Diaporthaceae</taxon>
        <taxon>Diaporthe</taxon>
        <taxon>Diaporthe eres species complex</taxon>
    </lineage>
</organism>
<reference evidence="2 3" key="1">
    <citation type="submission" date="2024-02" db="EMBL/GenBank/DDBJ databases">
        <title>De novo assembly and annotation of 12 fungi associated with fruit tree decline syndrome in Ontario, Canada.</title>
        <authorList>
            <person name="Sulman M."/>
            <person name="Ellouze W."/>
            <person name="Ilyukhin E."/>
        </authorList>
    </citation>
    <scope>NUCLEOTIDE SEQUENCE [LARGE SCALE GENOMIC DNA]</scope>
    <source>
        <strain evidence="2 3">M169</strain>
    </source>
</reference>
<evidence type="ECO:0000313" key="3">
    <source>
        <dbReference type="Proteomes" id="UP001430848"/>
    </source>
</evidence>
<keyword evidence="3" id="KW-1185">Reference proteome</keyword>